<evidence type="ECO:0000256" key="4">
    <source>
        <dbReference type="ARBA" id="ARBA00022917"/>
    </source>
</evidence>
<dbReference type="EC" id="2.1.2.9" evidence="2 5"/>
<organism evidence="8 9">
    <name type="scientific">Dietzia timorensis</name>
    <dbReference type="NCBI Taxonomy" id="499555"/>
    <lineage>
        <taxon>Bacteria</taxon>
        <taxon>Bacillati</taxon>
        <taxon>Actinomycetota</taxon>
        <taxon>Actinomycetes</taxon>
        <taxon>Mycobacteriales</taxon>
        <taxon>Dietziaceae</taxon>
        <taxon>Dietzia</taxon>
    </lineage>
</organism>
<evidence type="ECO:0000256" key="1">
    <source>
        <dbReference type="ARBA" id="ARBA00010699"/>
    </source>
</evidence>
<evidence type="ECO:0000313" key="9">
    <source>
        <dbReference type="Proteomes" id="UP000776650"/>
    </source>
</evidence>
<dbReference type="CDD" id="cd08704">
    <property type="entry name" value="Met_tRNA_FMT_C"/>
    <property type="match status" value="1"/>
</dbReference>
<dbReference type="Pfam" id="PF02911">
    <property type="entry name" value="Formyl_trans_C"/>
    <property type="match status" value="1"/>
</dbReference>
<feature type="domain" description="Formyl transferase N-terminal" evidence="6">
    <location>
        <begin position="1"/>
        <end position="180"/>
    </location>
</feature>
<name>A0A921JZG8_9ACTN</name>
<dbReference type="SUPFAM" id="SSF50486">
    <property type="entry name" value="FMT C-terminal domain-like"/>
    <property type="match status" value="1"/>
</dbReference>
<dbReference type="GO" id="GO:0005829">
    <property type="term" value="C:cytosol"/>
    <property type="evidence" value="ECO:0007669"/>
    <property type="project" value="TreeGrafter"/>
</dbReference>
<dbReference type="InterPro" id="IPR044135">
    <property type="entry name" value="Met-tRNA-FMT_C"/>
</dbReference>
<evidence type="ECO:0000259" key="6">
    <source>
        <dbReference type="Pfam" id="PF00551"/>
    </source>
</evidence>
<dbReference type="PANTHER" id="PTHR11138">
    <property type="entry name" value="METHIONYL-TRNA FORMYLTRANSFERASE"/>
    <property type="match status" value="1"/>
</dbReference>
<proteinExistence type="inferred from homology"/>
<accession>A0A921JZG8</accession>
<evidence type="ECO:0000259" key="7">
    <source>
        <dbReference type="Pfam" id="PF02911"/>
    </source>
</evidence>
<dbReference type="InterPro" id="IPR011034">
    <property type="entry name" value="Formyl_transferase-like_C_sf"/>
</dbReference>
<dbReference type="RefSeq" id="WP_303915779.1">
    <property type="nucleotide sequence ID" value="NZ_DYXM01000276.1"/>
</dbReference>
<dbReference type="HAMAP" id="MF_00182">
    <property type="entry name" value="Formyl_trans"/>
    <property type="match status" value="1"/>
</dbReference>
<dbReference type="SUPFAM" id="SSF53328">
    <property type="entry name" value="Formyltransferase"/>
    <property type="match status" value="1"/>
</dbReference>
<reference evidence="8" key="2">
    <citation type="submission" date="2021-09" db="EMBL/GenBank/DDBJ databases">
        <authorList>
            <person name="Gilroy R."/>
        </authorList>
    </citation>
    <scope>NUCLEOTIDE SEQUENCE</scope>
    <source>
        <strain evidence="8">ChiGjej1B1-18357</strain>
    </source>
</reference>
<feature type="domain" description="Formyl transferase C-terminal" evidence="7">
    <location>
        <begin position="204"/>
        <end position="306"/>
    </location>
</feature>
<dbReference type="Gene3D" id="3.40.50.12230">
    <property type="match status" value="1"/>
</dbReference>
<keyword evidence="3 5" id="KW-0808">Transferase</keyword>
<dbReference type="AlphaFoldDB" id="A0A921JZG8"/>
<dbReference type="EMBL" id="DYXM01000276">
    <property type="protein sequence ID" value="HJE92194.1"/>
    <property type="molecule type" value="Genomic_DNA"/>
</dbReference>
<evidence type="ECO:0000256" key="2">
    <source>
        <dbReference type="ARBA" id="ARBA00012261"/>
    </source>
</evidence>
<gene>
    <name evidence="5 8" type="primary">fmt</name>
    <name evidence="8" type="ORF">K8V11_14435</name>
</gene>
<dbReference type="InterPro" id="IPR036477">
    <property type="entry name" value="Formyl_transf_N_sf"/>
</dbReference>
<dbReference type="NCBIfam" id="TIGR00460">
    <property type="entry name" value="fmt"/>
    <property type="match status" value="1"/>
</dbReference>
<dbReference type="InterPro" id="IPR002376">
    <property type="entry name" value="Formyl_transf_N"/>
</dbReference>
<evidence type="ECO:0000256" key="3">
    <source>
        <dbReference type="ARBA" id="ARBA00022679"/>
    </source>
</evidence>
<dbReference type="InterPro" id="IPR041711">
    <property type="entry name" value="Met-tRNA-FMT_N"/>
</dbReference>
<comment type="similarity">
    <text evidence="1 5">Belongs to the Fmt family.</text>
</comment>
<dbReference type="PANTHER" id="PTHR11138:SF5">
    <property type="entry name" value="METHIONYL-TRNA FORMYLTRANSFERASE, MITOCHONDRIAL"/>
    <property type="match status" value="1"/>
</dbReference>
<comment type="function">
    <text evidence="5">Attaches a formyl group to the free amino group of methionyl-tRNA(fMet). The formyl group appears to play a dual role in the initiator identity of N-formylmethionyl-tRNA by promoting its recognition by IF2 and preventing the misappropriation of this tRNA by the elongation apparatus.</text>
</comment>
<dbReference type="GO" id="GO:0004479">
    <property type="term" value="F:methionyl-tRNA formyltransferase activity"/>
    <property type="evidence" value="ECO:0007669"/>
    <property type="project" value="UniProtKB-UniRule"/>
</dbReference>
<reference evidence="8" key="1">
    <citation type="journal article" date="2021" name="PeerJ">
        <title>Extensive microbial diversity within the chicken gut microbiome revealed by metagenomics and culture.</title>
        <authorList>
            <person name="Gilroy R."/>
            <person name="Ravi A."/>
            <person name="Getino M."/>
            <person name="Pursley I."/>
            <person name="Horton D.L."/>
            <person name="Alikhan N.F."/>
            <person name="Baker D."/>
            <person name="Gharbi K."/>
            <person name="Hall N."/>
            <person name="Watson M."/>
            <person name="Adriaenssens E.M."/>
            <person name="Foster-Nyarko E."/>
            <person name="Jarju S."/>
            <person name="Secka A."/>
            <person name="Antonio M."/>
            <person name="Oren A."/>
            <person name="Chaudhuri R.R."/>
            <person name="La Ragione R."/>
            <person name="Hildebrand F."/>
            <person name="Pallen M.J."/>
        </authorList>
    </citation>
    <scope>NUCLEOTIDE SEQUENCE</scope>
    <source>
        <strain evidence="8">ChiGjej1B1-18357</strain>
    </source>
</reference>
<evidence type="ECO:0000256" key="5">
    <source>
        <dbReference type="HAMAP-Rule" id="MF_00182"/>
    </source>
</evidence>
<dbReference type="Proteomes" id="UP000776650">
    <property type="component" value="Unassembled WGS sequence"/>
</dbReference>
<protein>
    <recommendedName>
        <fullName evidence="2 5">Methionyl-tRNA formyltransferase</fullName>
        <ecNumber evidence="2 5">2.1.2.9</ecNumber>
    </recommendedName>
</protein>
<dbReference type="InterPro" id="IPR005793">
    <property type="entry name" value="Formyl_trans_C"/>
</dbReference>
<keyword evidence="4 5" id="KW-0648">Protein biosynthesis</keyword>
<sequence length="315" mass="32968">MRIVFAGTPETAVPSLKALIDSDAHEVAAVITRPDAPKGRGRTLHRSPVGEVAHAAGIEVLTPSSGRDPELATALRGLDIEAAAVVAYGNILPQDVLDIPRHGWVNLHFSLLPAWRGASPVNAAIAAGDEITGASTFRLEAAMDTGPVYGTITEPIKAEDTAGALLERLADSGAGLLVATLDGIESGEVVAVEQPADGVSYTGKISSADARIRWDLPAFAVDRHVRSITPAPGAWTELDGERFKIWAVTLPSGDPLPEQSGGLAAGELNWTKKTLFVGTATGPIVIDRLQPPGKKPMNAMDWVRGSHIEPGAQFA</sequence>
<comment type="catalytic activity">
    <reaction evidence="5">
        <text>L-methionyl-tRNA(fMet) + (6R)-10-formyltetrahydrofolate = N-formyl-L-methionyl-tRNA(fMet) + (6S)-5,6,7,8-tetrahydrofolate + H(+)</text>
        <dbReference type="Rhea" id="RHEA:24380"/>
        <dbReference type="Rhea" id="RHEA-COMP:9952"/>
        <dbReference type="Rhea" id="RHEA-COMP:9953"/>
        <dbReference type="ChEBI" id="CHEBI:15378"/>
        <dbReference type="ChEBI" id="CHEBI:57453"/>
        <dbReference type="ChEBI" id="CHEBI:78530"/>
        <dbReference type="ChEBI" id="CHEBI:78844"/>
        <dbReference type="ChEBI" id="CHEBI:195366"/>
        <dbReference type="EC" id="2.1.2.9"/>
    </reaction>
</comment>
<dbReference type="InterPro" id="IPR005794">
    <property type="entry name" value="Fmt"/>
</dbReference>
<evidence type="ECO:0000313" key="8">
    <source>
        <dbReference type="EMBL" id="HJE92194.1"/>
    </source>
</evidence>
<dbReference type="CDD" id="cd08646">
    <property type="entry name" value="FMT_core_Met-tRNA-FMT_N"/>
    <property type="match status" value="1"/>
</dbReference>
<dbReference type="Pfam" id="PF00551">
    <property type="entry name" value="Formyl_trans_N"/>
    <property type="match status" value="1"/>
</dbReference>
<dbReference type="FunFam" id="3.40.50.12230:FF:000001">
    <property type="entry name" value="Methionyl-tRNA formyltransferase"/>
    <property type="match status" value="1"/>
</dbReference>
<feature type="binding site" evidence="5">
    <location>
        <begin position="110"/>
        <end position="113"/>
    </location>
    <ligand>
        <name>(6S)-5,6,7,8-tetrahydrofolate</name>
        <dbReference type="ChEBI" id="CHEBI:57453"/>
    </ligand>
</feature>
<comment type="caution">
    <text evidence="8">The sequence shown here is derived from an EMBL/GenBank/DDBJ whole genome shotgun (WGS) entry which is preliminary data.</text>
</comment>